<evidence type="ECO:0000313" key="2">
    <source>
        <dbReference type="Proteomes" id="UP000487117"/>
    </source>
</evidence>
<proteinExistence type="predicted"/>
<dbReference type="Proteomes" id="UP000487117">
    <property type="component" value="Unassembled WGS sequence"/>
</dbReference>
<dbReference type="EMBL" id="WNDS01000003">
    <property type="protein sequence ID" value="KAF1014812.1"/>
    <property type="molecule type" value="Genomic_DNA"/>
</dbReference>
<sequence length="331" mass="33904">MSRASARAPRPRHLVAALLPLLSAPVVLAVLTPVARAGCDASAPVAGQIVTCTASASNPQATPVLLGPGATGVTVNVLAGAQLATANANTLYIDPAAGAVINNQGSIAASGTVGSGTAAGINADAVVTVNNAASGSITSAQGFALYLLGGSTVVNEGSISAPVGYGLAFKGAGDSTLLNRGSISGGSGGVQFGSGNDRMQMLAGTVSSVEQGEGDDRLQVSGGTITGLVQQGNGRDDFVMTGGTVGALQQGDGTDTFTLSGGRIIGAFEDGDRAWMTGGRIGRVNMKLKKKSVRHVRRHRRWQRGDQVRHRYRAHLRYGLHRRQHQCQRWR</sequence>
<gene>
    <name evidence="1" type="ORF">GAK31_02299</name>
</gene>
<organism evidence="1 2">
    <name type="scientific">Stenotrophomonas maltophilia</name>
    <name type="common">Pseudomonas maltophilia</name>
    <name type="synonym">Xanthomonas maltophilia</name>
    <dbReference type="NCBI Taxonomy" id="40324"/>
    <lineage>
        <taxon>Bacteria</taxon>
        <taxon>Pseudomonadati</taxon>
        <taxon>Pseudomonadota</taxon>
        <taxon>Gammaproteobacteria</taxon>
        <taxon>Lysobacterales</taxon>
        <taxon>Lysobacteraceae</taxon>
        <taxon>Stenotrophomonas</taxon>
        <taxon>Stenotrophomonas maltophilia group</taxon>
    </lineage>
</organism>
<dbReference type="AlphaFoldDB" id="A0A7V8FFZ4"/>
<dbReference type="Gene3D" id="2.160.20.160">
    <property type="match status" value="1"/>
</dbReference>
<accession>A0A7V8FFZ4</accession>
<comment type="caution">
    <text evidence="1">The sequence shown here is derived from an EMBL/GenBank/DDBJ whole genome shotgun (WGS) entry which is preliminary data.</text>
</comment>
<protein>
    <recommendedName>
        <fullName evidence="3">Autotransporter outer membrane beta-barrel domain-containing protein</fullName>
    </recommendedName>
</protein>
<reference evidence="2" key="1">
    <citation type="journal article" date="2020" name="MBio">
        <title>Horizontal gene transfer to a defensive symbiont with a reduced genome amongst a multipartite beetle microbiome.</title>
        <authorList>
            <person name="Waterworth S.C."/>
            <person name="Florez L.V."/>
            <person name="Rees E.R."/>
            <person name="Hertweck C."/>
            <person name="Kaltenpoth M."/>
            <person name="Kwan J.C."/>
        </authorList>
    </citation>
    <scope>NUCLEOTIDE SEQUENCE [LARGE SCALE GENOMIC DNA]</scope>
</reference>
<evidence type="ECO:0008006" key="3">
    <source>
        <dbReference type="Google" id="ProtNLM"/>
    </source>
</evidence>
<name>A0A7V8FFZ4_STEMA</name>
<evidence type="ECO:0000313" key="1">
    <source>
        <dbReference type="EMBL" id="KAF1014812.1"/>
    </source>
</evidence>